<evidence type="ECO:0000313" key="10">
    <source>
        <dbReference type="Proteomes" id="UP000221080"/>
    </source>
</evidence>
<dbReference type="InterPro" id="IPR050160">
    <property type="entry name" value="MHC/Immunoglobulin"/>
</dbReference>
<evidence type="ECO:0000256" key="6">
    <source>
        <dbReference type="SAM" id="MobiDB-lite"/>
    </source>
</evidence>
<dbReference type="GeneID" id="108264923"/>
<keyword evidence="5" id="KW-0325">Glycoprotein</keyword>
<evidence type="ECO:0000256" key="1">
    <source>
        <dbReference type="ARBA" id="ARBA00004479"/>
    </source>
</evidence>
<gene>
    <name evidence="11" type="primary">LOC108264923</name>
</gene>
<keyword evidence="3 7" id="KW-1133">Transmembrane helix</keyword>
<dbReference type="InterPro" id="IPR003597">
    <property type="entry name" value="Ig_C1-set"/>
</dbReference>
<accession>A0A9F7TJV7</accession>
<dbReference type="PANTHER" id="PTHR19944:SF99">
    <property type="entry name" value="HLA CLASS II HISTOCOMPATIBILITY ANTIGEN, DRB1 BETA CHAIN"/>
    <property type="match status" value="1"/>
</dbReference>
<evidence type="ECO:0000256" key="7">
    <source>
        <dbReference type="SAM" id="Phobius"/>
    </source>
</evidence>
<dbReference type="InterPro" id="IPR036179">
    <property type="entry name" value="Ig-like_dom_sf"/>
</dbReference>
<dbReference type="InterPro" id="IPR007110">
    <property type="entry name" value="Ig-like_dom"/>
</dbReference>
<evidence type="ECO:0000256" key="5">
    <source>
        <dbReference type="ARBA" id="ARBA00023180"/>
    </source>
</evidence>
<organism evidence="10 11">
    <name type="scientific">Ictalurus punctatus</name>
    <name type="common">Channel catfish</name>
    <name type="synonym">Silurus punctatus</name>
    <dbReference type="NCBI Taxonomy" id="7998"/>
    <lineage>
        <taxon>Eukaryota</taxon>
        <taxon>Metazoa</taxon>
        <taxon>Chordata</taxon>
        <taxon>Craniata</taxon>
        <taxon>Vertebrata</taxon>
        <taxon>Euteleostomi</taxon>
        <taxon>Actinopterygii</taxon>
        <taxon>Neopterygii</taxon>
        <taxon>Teleostei</taxon>
        <taxon>Ostariophysi</taxon>
        <taxon>Siluriformes</taxon>
        <taxon>Ictaluridae</taxon>
        <taxon>Ictalurus</taxon>
    </lineage>
</organism>
<dbReference type="InterPro" id="IPR011162">
    <property type="entry name" value="MHC_I/II-like_Ag-recog"/>
</dbReference>
<dbReference type="SMR" id="A0A9F7TJV7"/>
<dbReference type="Pfam" id="PF00969">
    <property type="entry name" value="MHC_II_beta"/>
    <property type="match status" value="1"/>
</dbReference>
<dbReference type="SMART" id="SM00407">
    <property type="entry name" value="IGc1"/>
    <property type="match status" value="1"/>
</dbReference>
<sequence length="282" mass="32113">MSPCAPSLLCMLLGLFTFRAVDGCYAQAYRQCYYTRDLVTIEFIYSWYFNKAEYLRYNSTTDRYTGFTVYGAKMAESLNLDPKNSLYSHVYTFCKYNSDNYASNVLKKVKPKVMVRSQTSEPDILPAMLLCTVYDYHPKGIKVSWLRDGKVVTEGVSSTEELSDGDWYYQFHTYLEYIPKPGENISCMVQHESLTQPLIYTWKPSLPVDQRNKLIIGIFLLVLGMVLAIAGFLYYMLGSKGRVAKQTSQTISLERTTSEISESSQSSQTSQTSQTALQTSNP</sequence>
<keyword evidence="10" id="KW-1185">Reference proteome</keyword>
<comment type="subcellular location">
    <subcellularLocation>
        <location evidence="1">Membrane</location>
        <topology evidence="1">Single-pass type I membrane protein</topology>
    </subcellularLocation>
</comment>
<dbReference type="InterPro" id="IPR013783">
    <property type="entry name" value="Ig-like_fold"/>
</dbReference>
<dbReference type="GO" id="GO:0019882">
    <property type="term" value="P:antigen processing and presentation"/>
    <property type="evidence" value="ECO:0007669"/>
    <property type="project" value="InterPro"/>
</dbReference>
<keyword evidence="8" id="KW-0732">Signal</keyword>
<dbReference type="PROSITE" id="PS50835">
    <property type="entry name" value="IG_LIKE"/>
    <property type="match status" value="1"/>
</dbReference>
<dbReference type="RefSeq" id="XP_053535982.1">
    <property type="nucleotide sequence ID" value="XM_053680007.1"/>
</dbReference>
<dbReference type="AlphaFoldDB" id="A0A9F7TJV7"/>
<dbReference type="InterPro" id="IPR000353">
    <property type="entry name" value="MHC_II_b_N"/>
</dbReference>
<keyword evidence="2 7" id="KW-0812">Transmembrane</keyword>
<keyword evidence="4" id="KW-1015">Disulfide bond</keyword>
<reference evidence="11" key="2">
    <citation type="submission" date="2025-08" db="UniProtKB">
        <authorList>
            <consortium name="RefSeq"/>
        </authorList>
    </citation>
    <scope>IDENTIFICATION</scope>
    <source>
        <tissue evidence="11">Blood</tissue>
    </source>
</reference>
<dbReference type="KEGG" id="ipu:108264923"/>
<dbReference type="OMA" id="EQINSEC"/>
<evidence type="ECO:0000256" key="8">
    <source>
        <dbReference type="SAM" id="SignalP"/>
    </source>
</evidence>
<dbReference type="Gene3D" id="3.10.320.10">
    <property type="entry name" value="Class II Histocompatibility Antigen, M Beta Chain, Chain B, domain 1"/>
    <property type="match status" value="1"/>
</dbReference>
<dbReference type="GO" id="GO:0042613">
    <property type="term" value="C:MHC class II protein complex"/>
    <property type="evidence" value="ECO:0007669"/>
    <property type="project" value="InterPro"/>
</dbReference>
<feature type="domain" description="Ig-like" evidence="9">
    <location>
        <begin position="111"/>
        <end position="199"/>
    </location>
</feature>
<keyword evidence="7" id="KW-0472">Membrane</keyword>
<evidence type="ECO:0000313" key="11">
    <source>
        <dbReference type="RefSeq" id="XP_053535982.1"/>
    </source>
</evidence>
<dbReference type="OrthoDB" id="9940220at2759"/>
<dbReference type="Proteomes" id="UP000221080">
    <property type="component" value="Chromosome 5"/>
</dbReference>
<protein>
    <submittedName>
        <fullName evidence="11">Class II histocompatibility antigen, B-L beta chain isoform X1</fullName>
    </submittedName>
</protein>
<dbReference type="Gene3D" id="2.60.40.10">
    <property type="entry name" value="Immunoglobulins"/>
    <property type="match status" value="1"/>
</dbReference>
<dbReference type="SUPFAM" id="SSF48726">
    <property type="entry name" value="Immunoglobulin"/>
    <property type="match status" value="1"/>
</dbReference>
<dbReference type="InterPro" id="IPR014745">
    <property type="entry name" value="MHC_II_a/b_N"/>
</dbReference>
<dbReference type="Pfam" id="PF07654">
    <property type="entry name" value="C1-set"/>
    <property type="match status" value="1"/>
</dbReference>
<dbReference type="PANTHER" id="PTHR19944">
    <property type="entry name" value="MHC CLASS II-RELATED"/>
    <property type="match status" value="1"/>
</dbReference>
<name>A0A9F7TJV7_ICTPU</name>
<feature type="transmembrane region" description="Helical" evidence="7">
    <location>
        <begin position="214"/>
        <end position="237"/>
    </location>
</feature>
<reference evidence="10" key="1">
    <citation type="journal article" date="2016" name="Nat. Commun.">
        <title>The channel catfish genome sequence provides insights into the evolution of scale formation in teleosts.</title>
        <authorList>
            <person name="Liu Z."/>
            <person name="Liu S."/>
            <person name="Yao J."/>
            <person name="Bao L."/>
            <person name="Zhang J."/>
            <person name="Li Y."/>
            <person name="Jiang C."/>
            <person name="Sun L."/>
            <person name="Wang R."/>
            <person name="Zhang Y."/>
            <person name="Zhou T."/>
            <person name="Zeng Q."/>
            <person name="Fu Q."/>
            <person name="Gao S."/>
            <person name="Li N."/>
            <person name="Koren S."/>
            <person name="Jiang Y."/>
            <person name="Zimin A."/>
            <person name="Xu P."/>
            <person name="Phillippy A.M."/>
            <person name="Geng X."/>
            <person name="Song L."/>
            <person name="Sun F."/>
            <person name="Li C."/>
            <person name="Wang X."/>
            <person name="Chen A."/>
            <person name="Jin Y."/>
            <person name="Yuan Z."/>
            <person name="Yang Y."/>
            <person name="Tan S."/>
            <person name="Peatman E."/>
            <person name="Lu J."/>
            <person name="Qin Z."/>
            <person name="Dunham R."/>
            <person name="Li Z."/>
            <person name="Sonstegard T."/>
            <person name="Feng J."/>
            <person name="Danzmann R.G."/>
            <person name="Schroeder S."/>
            <person name="Scheffler B."/>
            <person name="Duke M.V."/>
            <person name="Ballard L."/>
            <person name="Kucuktas H."/>
            <person name="Kaltenboeck L."/>
            <person name="Liu H."/>
            <person name="Armbruster J."/>
            <person name="Xie Y."/>
            <person name="Kirby M.L."/>
            <person name="Tian Y."/>
            <person name="Flanagan M.E."/>
            <person name="Mu W."/>
            <person name="Waldbieser G.C."/>
        </authorList>
    </citation>
    <scope>NUCLEOTIDE SEQUENCE [LARGE SCALE GENOMIC DNA]</scope>
    <source>
        <strain evidence="10">SDA103</strain>
    </source>
</reference>
<proteinExistence type="predicted"/>
<evidence type="ECO:0000256" key="3">
    <source>
        <dbReference type="ARBA" id="ARBA00022989"/>
    </source>
</evidence>
<feature type="region of interest" description="Disordered" evidence="6">
    <location>
        <begin position="254"/>
        <end position="282"/>
    </location>
</feature>
<dbReference type="GO" id="GO:0006955">
    <property type="term" value="P:immune response"/>
    <property type="evidence" value="ECO:0007669"/>
    <property type="project" value="InterPro"/>
</dbReference>
<dbReference type="SMART" id="SM00921">
    <property type="entry name" value="MHC_II_beta"/>
    <property type="match status" value="1"/>
</dbReference>
<feature type="signal peptide" evidence="8">
    <location>
        <begin position="1"/>
        <end position="23"/>
    </location>
</feature>
<evidence type="ECO:0000256" key="4">
    <source>
        <dbReference type="ARBA" id="ARBA00023157"/>
    </source>
</evidence>
<evidence type="ECO:0000256" key="2">
    <source>
        <dbReference type="ARBA" id="ARBA00022692"/>
    </source>
</evidence>
<feature type="chain" id="PRO_5039947005" evidence="8">
    <location>
        <begin position="24"/>
        <end position="282"/>
    </location>
</feature>
<evidence type="ECO:0000259" key="9">
    <source>
        <dbReference type="PROSITE" id="PS50835"/>
    </source>
</evidence>
<dbReference type="SUPFAM" id="SSF54452">
    <property type="entry name" value="MHC antigen-recognition domain"/>
    <property type="match status" value="1"/>
</dbReference>